<feature type="compositionally biased region" description="Basic residues" evidence="1">
    <location>
        <begin position="1"/>
        <end position="19"/>
    </location>
</feature>
<sequence>MPKVAKSKRNVRAKNKNKRNPTISEQTRSTLMTGMQHFPEGGTIRIPDFIAEVANNATLAGIKTGPRLKNYVKRSLYALDRKFKDDEKLIQVDMDRGTLQITPLGYLRFQDILTEVSEHDVEEGRGMICACALAYETRFGPLKLLTNAQMQLFTDRTRRREEELSRKERELELRERQALRRLEPLAGPSTPGVFSNVTPSGKHSRWAPVYMGPLCPSLPSVPDSQGLSLHRPRPPRVPEGPQPPPPWTSTILMQCVHILHALLVSPFL</sequence>
<evidence type="ECO:0000313" key="2">
    <source>
        <dbReference type="EMBL" id="KAJ7643249.1"/>
    </source>
</evidence>
<feature type="region of interest" description="Disordered" evidence="1">
    <location>
        <begin position="221"/>
        <end position="246"/>
    </location>
</feature>
<evidence type="ECO:0000256" key="1">
    <source>
        <dbReference type="SAM" id="MobiDB-lite"/>
    </source>
</evidence>
<dbReference type="EMBL" id="JARKIE010000407">
    <property type="protein sequence ID" value="KAJ7643249.1"/>
    <property type="molecule type" value="Genomic_DNA"/>
</dbReference>
<feature type="compositionally biased region" description="Pro residues" evidence="1">
    <location>
        <begin position="235"/>
        <end position="246"/>
    </location>
</feature>
<feature type="region of interest" description="Disordered" evidence="1">
    <location>
        <begin position="1"/>
        <end position="24"/>
    </location>
</feature>
<dbReference type="Proteomes" id="UP001221757">
    <property type="component" value="Unassembled WGS sequence"/>
</dbReference>
<gene>
    <name evidence="2" type="ORF">B0H17DRAFT_460037</name>
</gene>
<protein>
    <submittedName>
        <fullName evidence="2">Uncharacterized protein</fullName>
    </submittedName>
</protein>
<comment type="caution">
    <text evidence="2">The sequence shown here is derived from an EMBL/GenBank/DDBJ whole genome shotgun (WGS) entry which is preliminary data.</text>
</comment>
<dbReference type="AlphaFoldDB" id="A0AAD7C9W1"/>
<name>A0AAD7C9W1_MYCRO</name>
<proteinExistence type="predicted"/>
<accession>A0AAD7C9W1</accession>
<evidence type="ECO:0000313" key="3">
    <source>
        <dbReference type="Proteomes" id="UP001221757"/>
    </source>
</evidence>
<keyword evidence="3" id="KW-1185">Reference proteome</keyword>
<reference evidence="2" key="1">
    <citation type="submission" date="2023-03" db="EMBL/GenBank/DDBJ databases">
        <title>Massive genome expansion in bonnet fungi (Mycena s.s.) driven by repeated elements and novel gene families across ecological guilds.</title>
        <authorList>
            <consortium name="Lawrence Berkeley National Laboratory"/>
            <person name="Harder C.B."/>
            <person name="Miyauchi S."/>
            <person name="Viragh M."/>
            <person name="Kuo A."/>
            <person name="Thoen E."/>
            <person name="Andreopoulos B."/>
            <person name="Lu D."/>
            <person name="Skrede I."/>
            <person name="Drula E."/>
            <person name="Henrissat B."/>
            <person name="Morin E."/>
            <person name="Kohler A."/>
            <person name="Barry K."/>
            <person name="LaButti K."/>
            <person name="Morin E."/>
            <person name="Salamov A."/>
            <person name="Lipzen A."/>
            <person name="Mereny Z."/>
            <person name="Hegedus B."/>
            <person name="Baldrian P."/>
            <person name="Stursova M."/>
            <person name="Weitz H."/>
            <person name="Taylor A."/>
            <person name="Grigoriev I.V."/>
            <person name="Nagy L.G."/>
            <person name="Martin F."/>
            <person name="Kauserud H."/>
        </authorList>
    </citation>
    <scope>NUCLEOTIDE SEQUENCE</scope>
    <source>
        <strain evidence="2">CBHHK067</strain>
    </source>
</reference>
<organism evidence="2 3">
    <name type="scientific">Mycena rosella</name>
    <name type="common">Pink bonnet</name>
    <name type="synonym">Agaricus rosellus</name>
    <dbReference type="NCBI Taxonomy" id="1033263"/>
    <lineage>
        <taxon>Eukaryota</taxon>
        <taxon>Fungi</taxon>
        <taxon>Dikarya</taxon>
        <taxon>Basidiomycota</taxon>
        <taxon>Agaricomycotina</taxon>
        <taxon>Agaricomycetes</taxon>
        <taxon>Agaricomycetidae</taxon>
        <taxon>Agaricales</taxon>
        <taxon>Marasmiineae</taxon>
        <taxon>Mycenaceae</taxon>
        <taxon>Mycena</taxon>
    </lineage>
</organism>